<comment type="cofactor">
    <cofactor evidence="2 13">
        <name>Mg(2+)</name>
        <dbReference type="ChEBI" id="CHEBI:18420"/>
    </cofactor>
</comment>
<evidence type="ECO:0000313" key="16">
    <source>
        <dbReference type="EMBL" id="ACB32984.1"/>
    </source>
</evidence>
<feature type="binding site" evidence="12">
    <location>
        <position position="251"/>
    </location>
    <ligand>
        <name>substrate</name>
    </ligand>
</feature>
<evidence type="ECO:0000259" key="14">
    <source>
        <dbReference type="Pfam" id="PF01557"/>
    </source>
</evidence>
<proteinExistence type="predicted"/>
<feature type="domain" description="Fumarylacetoacetase N-terminal" evidence="15">
    <location>
        <begin position="29"/>
        <end position="130"/>
    </location>
</feature>
<dbReference type="PANTHER" id="PTHR43069:SF2">
    <property type="entry name" value="FUMARYLACETOACETASE"/>
    <property type="match status" value="1"/>
</dbReference>
<organism evidence="16 17">
    <name type="scientific">Leptothrix cholodnii (strain ATCC 51168 / LMG 8142 / SP-6)</name>
    <name type="common">Leptothrix discophora (strain SP-6)</name>
    <dbReference type="NCBI Taxonomy" id="395495"/>
    <lineage>
        <taxon>Bacteria</taxon>
        <taxon>Pseudomonadati</taxon>
        <taxon>Pseudomonadota</taxon>
        <taxon>Betaproteobacteria</taxon>
        <taxon>Burkholderiales</taxon>
        <taxon>Sphaerotilaceae</taxon>
        <taxon>Leptothrix</taxon>
    </lineage>
</organism>
<feature type="active site" description="Proton acceptor" evidence="11">
    <location>
        <position position="145"/>
    </location>
</feature>
<feature type="binding site" evidence="12">
    <location>
        <position position="140"/>
    </location>
    <ligand>
        <name>substrate</name>
    </ligand>
</feature>
<evidence type="ECO:0000256" key="10">
    <source>
        <dbReference type="ARBA" id="ARBA00023232"/>
    </source>
</evidence>
<dbReference type="KEGG" id="lch:Lcho_0709"/>
<evidence type="ECO:0000256" key="8">
    <source>
        <dbReference type="ARBA" id="ARBA00022842"/>
    </source>
</evidence>
<dbReference type="HOGENOM" id="CLU_026207_2_0_4"/>
<keyword evidence="17" id="KW-1185">Reference proteome</keyword>
<evidence type="ECO:0000256" key="1">
    <source>
        <dbReference type="ARBA" id="ARBA00001913"/>
    </source>
</evidence>
<evidence type="ECO:0000256" key="4">
    <source>
        <dbReference type="ARBA" id="ARBA00012094"/>
    </source>
</evidence>
<dbReference type="EC" id="3.7.1.2" evidence="4"/>
<evidence type="ECO:0000259" key="15">
    <source>
        <dbReference type="Pfam" id="PF09298"/>
    </source>
</evidence>
<feature type="binding site" evidence="13">
    <location>
        <position position="264"/>
    </location>
    <ligand>
        <name>Mg(2+)</name>
        <dbReference type="ChEBI" id="CHEBI:18420"/>
    </ligand>
</feature>
<feature type="binding site" evidence="13">
    <location>
        <position position="244"/>
    </location>
    <ligand>
        <name>Ca(2+)</name>
        <dbReference type="ChEBI" id="CHEBI:29108"/>
    </ligand>
</feature>
<keyword evidence="8 13" id="KW-0460">Magnesium</keyword>
<comment type="pathway">
    <text evidence="3">Amino-acid degradation; L-phenylalanine degradation; acetoacetate and fumarate from L-phenylalanine: step 6/6.</text>
</comment>
<evidence type="ECO:0000256" key="3">
    <source>
        <dbReference type="ARBA" id="ARBA00004782"/>
    </source>
</evidence>
<dbReference type="InterPro" id="IPR011234">
    <property type="entry name" value="Fumarylacetoacetase-like_C"/>
</dbReference>
<dbReference type="GO" id="GO:0046872">
    <property type="term" value="F:metal ion binding"/>
    <property type="evidence" value="ECO:0007669"/>
    <property type="project" value="UniProtKB-KW"/>
</dbReference>
<dbReference type="eggNOG" id="COG0179">
    <property type="taxonomic scope" value="Bacteria"/>
</dbReference>
<feature type="domain" description="Fumarylacetoacetase-like C-terminal" evidence="14">
    <location>
        <begin position="137"/>
        <end position="433"/>
    </location>
</feature>
<dbReference type="EMBL" id="CP001013">
    <property type="protein sequence ID" value="ACB32984.1"/>
    <property type="molecule type" value="Genomic_DNA"/>
</dbReference>
<keyword evidence="6 16" id="KW-0378">Hydrolase</keyword>
<evidence type="ECO:0000256" key="6">
    <source>
        <dbReference type="ARBA" id="ARBA00022801"/>
    </source>
</evidence>
<keyword evidence="5 13" id="KW-0479">Metal-binding</keyword>
<evidence type="ECO:0000256" key="2">
    <source>
        <dbReference type="ARBA" id="ARBA00001946"/>
    </source>
</evidence>
<keyword evidence="9" id="KW-0828">Tyrosine catabolism</keyword>
<evidence type="ECO:0000256" key="5">
    <source>
        <dbReference type="ARBA" id="ARBA00022723"/>
    </source>
</evidence>
<feature type="binding site" evidence="13">
    <location>
        <position position="210"/>
    </location>
    <ligand>
        <name>Ca(2+)</name>
        <dbReference type="ChEBI" id="CHEBI:29108"/>
    </ligand>
</feature>
<dbReference type="Gene3D" id="3.90.850.10">
    <property type="entry name" value="Fumarylacetoacetase-like, C-terminal domain"/>
    <property type="match status" value="1"/>
</dbReference>
<dbReference type="OrthoDB" id="3766879at2"/>
<dbReference type="UniPathway" id="UPA00139">
    <property type="reaction ID" value="UER00341"/>
</dbReference>
<keyword evidence="7 13" id="KW-0106">Calcium</keyword>
<feature type="binding site" evidence="13">
    <location>
        <position position="244"/>
    </location>
    <ligand>
        <name>Mg(2+)</name>
        <dbReference type="ChEBI" id="CHEBI:18420"/>
    </ligand>
</feature>
<dbReference type="Pfam" id="PF01557">
    <property type="entry name" value="FAA_hydrolase"/>
    <property type="match status" value="1"/>
</dbReference>
<dbReference type="Gene3D" id="2.30.30.230">
    <property type="entry name" value="Fumarylacetoacetase, N-terminal domain"/>
    <property type="match status" value="1"/>
</dbReference>
<evidence type="ECO:0000313" key="17">
    <source>
        <dbReference type="Proteomes" id="UP000001693"/>
    </source>
</evidence>
<dbReference type="GO" id="GO:0006572">
    <property type="term" value="P:L-tyrosine catabolic process"/>
    <property type="evidence" value="ECO:0007669"/>
    <property type="project" value="UniProtKB-KW"/>
</dbReference>
<name>B1Y0K3_LEPCP</name>
<evidence type="ECO:0000256" key="11">
    <source>
        <dbReference type="PIRSR" id="PIRSR605959-1"/>
    </source>
</evidence>
<feature type="binding site" evidence="12">
    <location>
        <position position="154"/>
    </location>
    <ligand>
        <name>substrate</name>
    </ligand>
</feature>
<sequence length="438" mass="46976">MAHLNETHAPSLRSWIDSANAHDTDFPIQNLPFAVFRRDGTDEPFRGGVAIGDQIVDLAALAAERPFTGDASVALQAAASDSLNGLMALGPTAWSALRLALSKALRMQSASRGLVEACLVPQAAAEFAVPARIGDYTDFYTSVHHATNIGRQFRPDQPLLPNYKWVPIGYHGRSSSIGVSGLSFPRPIGQMMRPGAPSPVVGPCERLDYELELGIFIGPGNATGRPVSMDEAESQVFGLCLLNDWSSRDVQGWEYQPLGPFLSKNFATTLSPWIVTFEALAPFRVPFVRPAGDPDPLPYLDSPANRAEGALDIRLEVDLQSRLMRERGLSPQCLTSTSYRHAYWTPAQLVTHHTMNGCNLRPGDLFGSGTLSGPTLQEAGALIELTVGGQQPLTLAGGESRTYLVDGDSVTLRGWCEAPGAVRIGLGACIGTVLPTTS</sequence>
<keyword evidence="10" id="KW-0585">Phenylalanine catabolism</keyword>
<feature type="binding site" evidence="13">
    <location>
        <position position="268"/>
    </location>
    <ligand>
        <name>Mg(2+)</name>
        <dbReference type="ChEBI" id="CHEBI:18420"/>
    </ligand>
</feature>
<evidence type="ECO:0000256" key="9">
    <source>
        <dbReference type="ARBA" id="ARBA00022878"/>
    </source>
</evidence>
<feature type="binding site" evidence="13">
    <location>
        <position position="212"/>
    </location>
    <ligand>
        <name>Ca(2+)</name>
        <dbReference type="ChEBI" id="CHEBI:29108"/>
    </ligand>
</feature>
<dbReference type="SUPFAM" id="SSF56529">
    <property type="entry name" value="FAH"/>
    <property type="match status" value="1"/>
</dbReference>
<dbReference type="GO" id="GO:0004334">
    <property type="term" value="F:fumarylacetoacetase activity"/>
    <property type="evidence" value="ECO:0007669"/>
    <property type="project" value="UniProtKB-EC"/>
</dbReference>
<feature type="binding site" evidence="12">
    <location>
        <position position="370"/>
    </location>
    <ligand>
        <name>substrate</name>
    </ligand>
</feature>
<gene>
    <name evidence="16" type="ordered locus">Lcho_0709</name>
</gene>
<dbReference type="InterPro" id="IPR036462">
    <property type="entry name" value="Fumarylacetoacetase_N_sf"/>
</dbReference>
<evidence type="ECO:0000256" key="13">
    <source>
        <dbReference type="PIRSR" id="PIRSR605959-3"/>
    </source>
</evidence>
<dbReference type="AlphaFoldDB" id="B1Y0K3"/>
<dbReference type="GO" id="GO:0006559">
    <property type="term" value="P:L-phenylalanine catabolic process"/>
    <property type="evidence" value="ECO:0007669"/>
    <property type="project" value="UniProtKB-UniPathway"/>
</dbReference>
<dbReference type="NCBIfam" id="TIGR01266">
    <property type="entry name" value="fum_ac_acetase"/>
    <property type="match status" value="1"/>
</dbReference>
<dbReference type="PANTHER" id="PTHR43069">
    <property type="entry name" value="FUMARYLACETOACETASE"/>
    <property type="match status" value="1"/>
</dbReference>
<reference evidence="16 17" key="1">
    <citation type="submission" date="2008-03" db="EMBL/GenBank/DDBJ databases">
        <title>Complete sequence of Leptothrix cholodnii SP-6.</title>
        <authorList>
            <consortium name="US DOE Joint Genome Institute"/>
            <person name="Copeland A."/>
            <person name="Lucas S."/>
            <person name="Lapidus A."/>
            <person name="Glavina del Rio T."/>
            <person name="Dalin E."/>
            <person name="Tice H."/>
            <person name="Bruce D."/>
            <person name="Goodwin L."/>
            <person name="Pitluck S."/>
            <person name="Chertkov O."/>
            <person name="Brettin T."/>
            <person name="Detter J.C."/>
            <person name="Han C."/>
            <person name="Kuske C.R."/>
            <person name="Schmutz J."/>
            <person name="Larimer F."/>
            <person name="Land M."/>
            <person name="Hauser L."/>
            <person name="Kyrpides N."/>
            <person name="Lykidis A."/>
            <person name="Emerson D."/>
            <person name="Richardson P."/>
        </authorList>
    </citation>
    <scope>NUCLEOTIDE SEQUENCE [LARGE SCALE GENOMIC DNA]</scope>
    <source>
        <strain evidence="17">ATCC 51168 / LMG 8142 / SP-6</strain>
    </source>
</reference>
<comment type="cofactor">
    <cofactor evidence="1 13">
        <name>Ca(2+)</name>
        <dbReference type="ChEBI" id="CHEBI:29108"/>
    </cofactor>
</comment>
<dbReference type="SUPFAM" id="SSF63433">
    <property type="entry name" value="Fumarylacetoacetate hydrolase, FAH, N-terminal domain"/>
    <property type="match status" value="1"/>
</dbReference>
<dbReference type="GO" id="GO:1902000">
    <property type="term" value="P:homogentisate catabolic process"/>
    <property type="evidence" value="ECO:0007669"/>
    <property type="project" value="TreeGrafter"/>
</dbReference>
<dbReference type="Pfam" id="PF09298">
    <property type="entry name" value="FAA_hydrolase_N"/>
    <property type="match status" value="1"/>
</dbReference>
<accession>B1Y0K3</accession>
<protein>
    <recommendedName>
        <fullName evidence="4">fumarylacetoacetase</fullName>
        <ecNumber evidence="4">3.7.1.2</ecNumber>
    </recommendedName>
</protein>
<dbReference type="RefSeq" id="WP_012345746.1">
    <property type="nucleotide sequence ID" value="NC_010524.1"/>
</dbReference>
<feature type="binding site" evidence="13">
    <location>
        <position position="138"/>
    </location>
    <ligand>
        <name>Ca(2+)</name>
        <dbReference type="ChEBI" id="CHEBI:29108"/>
    </ligand>
</feature>
<evidence type="ECO:0000256" key="12">
    <source>
        <dbReference type="PIRSR" id="PIRSR605959-2"/>
    </source>
</evidence>
<dbReference type="STRING" id="395495.Lcho_0709"/>
<dbReference type="InterPro" id="IPR036663">
    <property type="entry name" value="Fumarylacetoacetase_C_sf"/>
</dbReference>
<dbReference type="InterPro" id="IPR005959">
    <property type="entry name" value="Fumarylacetoacetase"/>
</dbReference>
<dbReference type="Proteomes" id="UP000001693">
    <property type="component" value="Chromosome"/>
</dbReference>
<dbReference type="InterPro" id="IPR015377">
    <property type="entry name" value="Fumarylacetoacetase_N"/>
</dbReference>
<evidence type="ECO:0000256" key="7">
    <source>
        <dbReference type="ARBA" id="ARBA00022837"/>
    </source>
</evidence>
<feature type="binding site" evidence="12">
    <location>
        <position position="255"/>
    </location>
    <ligand>
        <name>substrate</name>
    </ligand>
</feature>